<gene>
    <name evidence="2" type="ORF">BB8028_0004g04280</name>
</gene>
<accession>A0A2S7YBL7</accession>
<reference evidence="2 3" key="1">
    <citation type="submission" date="2016-07" db="EMBL/GenBank/DDBJ databases">
        <title>Comparative genomics of the entomopathogenic fungus Beauveria bassiana.</title>
        <authorList>
            <person name="Valero Jimenez C.A."/>
            <person name="Zwaan B.J."/>
            <person name="Van Kan J.A."/>
            <person name="Takken W."/>
            <person name="Debets A.J."/>
            <person name="Schoustra S.E."/>
            <person name="Koenraadt C.J."/>
        </authorList>
    </citation>
    <scope>NUCLEOTIDE SEQUENCE [LARGE SCALE GENOMIC DNA]</scope>
    <source>
        <strain evidence="2 3">ARSEF 8028</strain>
    </source>
</reference>
<name>A0A2S7YBL7_BEABA</name>
<organism evidence="2 3">
    <name type="scientific">Beauveria bassiana</name>
    <name type="common">White muscardine disease fungus</name>
    <name type="synonym">Tritirachium shiotae</name>
    <dbReference type="NCBI Taxonomy" id="176275"/>
    <lineage>
        <taxon>Eukaryota</taxon>
        <taxon>Fungi</taxon>
        <taxon>Dikarya</taxon>
        <taxon>Ascomycota</taxon>
        <taxon>Pezizomycotina</taxon>
        <taxon>Sordariomycetes</taxon>
        <taxon>Hypocreomycetidae</taxon>
        <taxon>Hypocreales</taxon>
        <taxon>Cordycipitaceae</taxon>
        <taxon>Beauveria</taxon>
    </lineage>
</organism>
<protein>
    <submittedName>
        <fullName evidence="2">Uncharacterized protein</fullName>
    </submittedName>
</protein>
<dbReference type="EMBL" id="JRHA01000004">
    <property type="protein sequence ID" value="PQK13497.1"/>
    <property type="molecule type" value="Genomic_DNA"/>
</dbReference>
<proteinExistence type="predicted"/>
<dbReference type="Proteomes" id="UP000237441">
    <property type="component" value="Unassembled WGS sequence"/>
</dbReference>
<feature type="signal peptide" evidence="1">
    <location>
        <begin position="1"/>
        <end position="20"/>
    </location>
</feature>
<sequence length="77" mass="8090">MHASRFILTSLIILSKTALGDYYGACILDEAHPPPGTCRYAPDDGIAFDEPCDSAFPCPHPGGDACQVVDHPGAICS</sequence>
<evidence type="ECO:0000313" key="3">
    <source>
        <dbReference type="Proteomes" id="UP000237441"/>
    </source>
</evidence>
<keyword evidence="1" id="KW-0732">Signal</keyword>
<evidence type="ECO:0000313" key="2">
    <source>
        <dbReference type="EMBL" id="PQK13497.1"/>
    </source>
</evidence>
<evidence type="ECO:0000256" key="1">
    <source>
        <dbReference type="SAM" id="SignalP"/>
    </source>
</evidence>
<comment type="caution">
    <text evidence="2">The sequence shown here is derived from an EMBL/GenBank/DDBJ whole genome shotgun (WGS) entry which is preliminary data.</text>
</comment>
<dbReference type="AlphaFoldDB" id="A0A2S7YBL7"/>
<feature type="chain" id="PRO_5015622420" evidence="1">
    <location>
        <begin position="21"/>
        <end position="77"/>
    </location>
</feature>